<dbReference type="SUPFAM" id="SSF53335">
    <property type="entry name" value="S-adenosyl-L-methionine-dependent methyltransferases"/>
    <property type="match status" value="1"/>
</dbReference>
<dbReference type="PROSITE" id="PS51683">
    <property type="entry name" value="SAM_OMT_II"/>
    <property type="match status" value="1"/>
</dbReference>
<dbReference type="PANTHER" id="PTHR43712">
    <property type="entry name" value="PUTATIVE (AFU_ORTHOLOGUE AFUA_4G14580)-RELATED"/>
    <property type="match status" value="1"/>
</dbReference>
<dbReference type="EMBL" id="JACAZI010000010">
    <property type="protein sequence ID" value="KAF7350403.1"/>
    <property type="molecule type" value="Genomic_DNA"/>
</dbReference>
<evidence type="ECO:0000256" key="1">
    <source>
        <dbReference type="ARBA" id="ARBA00022603"/>
    </source>
</evidence>
<evidence type="ECO:0000313" key="6">
    <source>
        <dbReference type="EMBL" id="KAF7350403.1"/>
    </source>
</evidence>
<feature type="domain" description="O-methyltransferase C-terminal" evidence="4">
    <location>
        <begin position="239"/>
        <end position="432"/>
    </location>
</feature>
<keyword evidence="7" id="KW-1185">Reference proteome</keyword>
<dbReference type="Gene3D" id="3.40.50.150">
    <property type="entry name" value="Vaccinia Virus protein VP39"/>
    <property type="match status" value="1"/>
</dbReference>
<evidence type="ECO:0000256" key="2">
    <source>
        <dbReference type="ARBA" id="ARBA00022679"/>
    </source>
</evidence>
<evidence type="ECO:0000313" key="7">
    <source>
        <dbReference type="Proteomes" id="UP000620124"/>
    </source>
</evidence>
<dbReference type="InterPro" id="IPR029063">
    <property type="entry name" value="SAM-dependent_MTases_sf"/>
</dbReference>
<dbReference type="InterPro" id="IPR001077">
    <property type="entry name" value="COMT_C"/>
</dbReference>
<organism evidence="6 7">
    <name type="scientific">Mycena venus</name>
    <dbReference type="NCBI Taxonomy" id="2733690"/>
    <lineage>
        <taxon>Eukaryota</taxon>
        <taxon>Fungi</taxon>
        <taxon>Dikarya</taxon>
        <taxon>Basidiomycota</taxon>
        <taxon>Agaricomycotina</taxon>
        <taxon>Agaricomycetes</taxon>
        <taxon>Agaricomycetidae</taxon>
        <taxon>Agaricales</taxon>
        <taxon>Marasmiineae</taxon>
        <taxon>Mycenaceae</taxon>
        <taxon>Mycena</taxon>
    </lineage>
</organism>
<accession>A0A8H6XY19</accession>
<gene>
    <name evidence="6" type="ORF">MVEN_01345100</name>
</gene>
<name>A0A8H6XY19_9AGAR</name>
<feature type="domain" description="O-methyltransferase dimerisation" evidence="5">
    <location>
        <begin position="87"/>
        <end position="160"/>
    </location>
</feature>
<sequence>MIAPAPDPISSLLTLINGAARTLQAVYMNGSDYVPSLDDTEPHPLDGKLSAPDMKEAVQVLEGACAQLCATLARPNHTVLNKFFLTALEPNCLRLALMCKIPDILQEKPSGMHVSEISKRCGVEPSKLARILRLLSAKHCFREVERDIFANNRLSVQLLASNPLYSLGLHMTGDTTAGASKLAETLTDPEWGPSSVPVHSAWNKFTGQPMAMFDFWAQNPEMHEHGERFGIGMLGWGTTVEAATIVTAYPWTDLGPGATVCDLGGGVGAMAIELARAYPRLQLKLQDLPDRMVQAETIVWPAECPEAIAENRIEFKAIDFFVEPPIAGCDVYYLKNILHAFSTSNCLIILKGIRKSMKPGSRVLIHEYILQTADSRDEPADRQLKKAPAPLLANYGEGRIRQYHLDVSLMVLVNSQERTLDEYVKLGEEAGLKFMKVWEFGDMSGGGAVCK</sequence>
<evidence type="ECO:0000256" key="3">
    <source>
        <dbReference type="ARBA" id="ARBA00022691"/>
    </source>
</evidence>
<dbReference type="GO" id="GO:0008171">
    <property type="term" value="F:O-methyltransferase activity"/>
    <property type="evidence" value="ECO:0007669"/>
    <property type="project" value="InterPro"/>
</dbReference>
<dbReference type="InterPro" id="IPR036390">
    <property type="entry name" value="WH_DNA-bd_sf"/>
</dbReference>
<protein>
    <submittedName>
        <fullName evidence="6">3-O-methyltransferase 2</fullName>
    </submittedName>
</protein>
<comment type="caution">
    <text evidence="6">The sequence shown here is derived from an EMBL/GenBank/DDBJ whole genome shotgun (WGS) entry which is preliminary data.</text>
</comment>
<reference evidence="6" key="1">
    <citation type="submission" date="2020-05" db="EMBL/GenBank/DDBJ databases">
        <title>Mycena genomes resolve the evolution of fungal bioluminescence.</title>
        <authorList>
            <person name="Tsai I.J."/>
        </authorList>
    </citation>
    <scope>NUCLEOTIDE SEQUENCE</scope>
    <source>
        <strain evidence="6">CCC161011</strain>
    </source>
</reference>
<keyword evidence="2 6" id="KW-0808">Transferase</keyword>
<dbReference type="Gene3D" id="1.10.10.10">
    <property type="entry name" value="Winged helix-like DNA-binding domain superfamily/Winged helix DNA-binding domain"/>
    <property type="match status" value="1"/>
</dbReference>
<dbReference type="Pfam" id="PF08100">
    <property type="entry name" value="Dimerisation"/>
    <property type="match status" value="1"/>
</dbReference>
<keyword evidence="3" id="KW-0949">S-adenosyl-L-methionine</keyword>
<dbReference type="GO" id="GO:0046983">
    <property type="term" value="F:protein dimerization activity"/>
    <property type="evidence" value="ECO:0007669"/>
    <property type="project" value="InterPro"/>
</dbReference>
<proteinExistence type="predicted"/>
<dbReference type="PANTHER" id="PTHR43712:SF2">
    <property type="entry name" value="O-METHYLTRANSFERASE CICE"/>
    <property type="match status" value="1"/>
</dbReference>
<dbReference type="GO" id="GO:0032259">
    <property type="term" value="P:methylation"/>
    <property type="evidence" value="ECO:0007669"/>
    <property type="project" value="UniProtKB-KW"/>
</dbReference>
<dbReference type="InterPro" id="IPR016461">
    <property type="entry name" value="COMT-like"/>
</dbReference>
<dbReference type="Pfam" id="PF00891">
    <property type="entry name" value="Methyltransf_2"/>
    <property type="match status" value="1"/>
</dbReference>
<keyword evidence="1 6" id="KW-0489">Methyltransferase</keyword>
<dbReference type="OrthoDB" id="1606438at2759"/>
<dbReference type="InterPro" id="IPR012967">
    <property type="entry name" value="COMT_dimerisation"/>
</dbReference>
<dbReference type="Proteomes" id="UP000620124">
    <property type="component" value="Unassembled WGS sequence"/>
</dbReference>
<evidence type="ECO:0000259" key="4">
    <source>
        <dbReference type="Pfam" id="PF00891"/>
    </source>
</evidence>
<evidence type="ECO:0000259" key="5">
    <source>
        <dbReference type="Pfam" id="PF08100"/>
    </source>
</evidence>
<dbReference type="InterPro" id="IPR036388">
    <property type="entry name" value="WH-like_DNA-bd_sf"/>
</dbReference>
<dbReference type="AlphaFoldDB" id="A0A8H6XY19"/>
<dbReference type="SUPFAM" id="SSF46785">
    <property type="entry name" value="Winged helix' DNA-binding domain"/>
    <property type="match status" value="1"/>
</dbReference>